<gene>
    <name evidence="2" type="ORF">PMIN01_06458</name>
</gene>
<dbReference type="AlphaFoldDB" id="A0A9P6KPT8"/>
<keyword evidence="1" id="KW-0472">Membrane</keyword>
<dbReference type="OrthoDB" id="3788235at2759"/>
<feature type="transmembrane region" description="Helical" evidence="1">
    <location>
        <begin position="112"/>
        <end position="130"/>
    </location>
</feature>
<dbReference type="Proteomes" id="UP000756921">
    <property type="component" value="Unassembled WGS sequence"/>
</dbReference>
<evidence type="ECO:0000256" key="1">
    <source>
        <dbReference type="SAM" id="Phobius"/>
    </source>
</evidence>
<comment type="caution">
    <text evidence="2">The sequence shown here is derived from an EMBL/GenBank/DDBJ whole genome shotgun (WGS) entry which is preliminary data.</text>
</comment>
<name>A0A9P6KPT8_9PLEO</name>
<dbReference type="EMBL" id="WJXW01000006">
    <property type="protein sequence ID" value="KAF9735053.1"/>
    <property type="molecule type" value="Genomic_DNA"/>
</dbReference>
<organism evidence="2 3">
    <name type="scientific">Paraphaeosphaeria minitans</name>
    <dbReference type="NCBI Taxonomy" id="565426"/>
    <lineage>
        <taxon>Eukaryota</taxon>
        <taxon>Fungi</taxon>
        <taxon>Dikarya</taxon>
        <taxon>Ascomycota</taxon>
        <taxon>Pezizomycotina</taxon>
        <taxon>Dothideomycetes</taxon>
        <taxon>Pleosporomycetidae</taxon>
        <taxon>Pleosporales</taxon>
        <taxon>Massarineae</taxon>
        <taxon>Didymosphaeriaceae</taxon>
        <taxon>Paraphaeosphaeria</taxon>
    </lineage>
</organism>
<evidence type="ECO:0000313" key="3">
    <source>
        <dbReference type="Proteomes" id="UP000756921"/>
    </source>
</evidence>
<keyword evidence="1" id="KW-1133">Transmembrane helix</keyword>
<keyword evidence="1" id="KW-0812">Transmembrane</keyword>
<reference evidence="2" key="1">
    <citation type="journal article" date="2020" name="Mol. Plant Microbe Interact.">
        <title>Genome Sequence of the Biocontrol Agent Coniothyrium minitans strain Conio (IMI 134523).</title>
        <authorList>
            <person name="Patel D."/>
            <person name="Shittu T.A."/>
            <person name="Baroncelli R."/>
            <person name="Muthumeenakshi S."/>
            <person name="Osborne T.H."/>
            <person name="Janganan T.K."/>
            <person name="Sreenivasaprasad S."/>
        </authorList>
    </citation>
    <scope>NUCLEOTIDE SEQUENCE</scope>
    <source>
        <strain evidence="2">Conio</strain>
    </source>
</reference>
<accession>A0A9P6KPT8</accession>
<sequence length="158" mass="17597">MSHVDRSGDTQDDIKCYCLDLYTYSEGSQCPSSPILTIESARNLAKQLEIPLQALDDEASARIGIQVPLESGNTLSTTQIVCGKGDAVQREFPGAFEQPHDPKAHEKFVNRVGSSSVLLLLLGVIGHILWKSNSRRRWFYRTLSQSELSRGKDEACWD</sequence>
<evidence type="ECO:0000313" key="2">
    <source>
        <dbReference type="EMBL" id="KAF9735053.1"/>
    </source>
</evidence>
<proteinExistence type="predicted"/>
<protein>
    <submittedName>
        <fullName evidence="2">Uncharacterized protein</fullName>
    </submittedName>
</protein>
<keyword evidence="3" id="KW-1185">Reference proteome</keyword>